<protein>
    <submittedName>
        <fullName evidence="2">Uncharacterized protein</fullName>
    </submittedName>
</protein>
<dbReference type="AlphaFoldDB" id="A0A8H3GGV0"/>
<proteinExistence type="predicted"/>
<name>A0A8H3GGV0_9AGAM</name>
<feature type="region of interest" description="Disordered" evidence="1">
    <location>
        <begin position="194"/>
        <end position="233"/>
    </location>
</feature>
<evidence type="ECO:0000256" key="1">
    <source>
        <dbReference type="SAM" id="MobiDB-lite"/>
    </source>
</evidence>
<dbReference type="EMBL" id="CAJMWW010000136">
    <property type="protein sequence ID" value="CAE6449359.1"/>
    <property type="molecule type" value="Genomic_DNA"/>
</dbReference>
<organism evidence="2 3">
    <name type="scientific">Rhizoctonia solani</name>
    <dbReference type="NCBI Taxonomy" id="456999"/>
    <lineage>
        <taxon>Eukaryota</taxon>
        <taxon>Fungi</taxon>
        <taxon>Dikarya</taxon>
        <taxon>Basidiomycota</taxon>
        <taxon>Agaricomycotina</taxon>
        <taxon>Agaricomycetes</taxon>
        <taxon>Cantharellales</taxon>
        <taxon>Ceratobasidiaceae</taxon>
        <taxon>Rhizoctonia</taxon>
    </lineage>
</organism>
<evidence type="ECO:0000313" key="2">
    <source>
        <dbReference type="EMBL" id="CAE6449359.1"/>
    </source>
</evidence>
<sequence length="363" mass="39664">MAGGCSSNPSISDMTYNPPLLPDFLSRIHNLRAIVGVPTLEEVQAIHDTIRAVNSVSSFPGLYDHTLYTQLAQYLFTVQMAVYRSEYPSSITPMKNTYTPPAFPSHIPISLKQVVGAPSDEELESVHSAVRAMENMANSPFFDAGMSARLSQHLFNIQFACYIQDSDQGSFTRMQGSPPTQHHTNETSIGATKLPLDMADPKPPQYTGPIDSSSIGPIASQGSPPGNPASEPARILQPNEVCATHTGPQCKEIHEQLKVISRIMLVTCNFTHRWDGSGNAKSYRMINDKGELPWMRHLPAISTSNGASLSPFVTEQCLVDYLGFYDVGKELIGAGTGNLKPGKEGDARKLLAHYLYYGYPPMS</sequence>
<comment type="caution">
    <text evidence="2">The sequence shown here is derived from an EMBL/GenBank/DDBJ whole genome shotgun (WGS) entry which is preliminary data.</text>
</comment>
<gene>
    <name evidence="2" type="ORF">RDB_LOCUS122266</name>
</gene>
<feature type="compositionally biased region" description="Polar residues" evidence="1">
    <location>
        <begin position="210"/>
        <end position="224"/>
    </location>
</feature>
<accession>A0A8H3GGV0</accession>
<evidence type="ECO:0000313" key="3">
    <source>
        <dbReference type="Proteomes" id="UP000663841"/>
    </source>
</evidence>
<dbReference type="Proteomes" id="UP000663841">
    <property type="component" value="Unassembled WGS sequence"/>
</dbReference>
<reference evidence="2" key="1">
    <citation type="submission" date="2021-01" db="EMBL/GenBank/DDBJ databases">
        <authorList>
            <person name="Kaushik A."/>
        </authorList>
    </citation>
    <scope>NUCLEOTIDE SEQUENCE</scope>
    <source>
        <strain evidence="2">AG3-T5</strain>
    </source>
</reference>